<dbReference type="Proteomes" id="UP000191946">
    <property type="component" value="Unassembled WGS sequence"/>
</dbReference>
<accession>A0AAX0M4D9</accession>
<dbReference type="EMBL" id="LHQV01000026">
    <property type="protein sequence ID" value="OQJ96237.1"/>
    <property type="molecule type" value="Genomic_DNA"/>
</dbReference>
<keyword evidence="2" id="KW-1185">Reference proteome</keyword>
<sequence length="90" mass="10484">MNPQYIDTKVYTSDMEIMRMYAELCGKTTDNLSELKLRENRVGISMWSDGKCFGLFAKGSSIDRSKGYKEISEEQVRDQFLQLKTEHSFK</sequence>
<gene>
    <name evidence="1" type="ORF">AKG60_25060</name>
</gene>
<evidence type="ECO:0000313" key="2">
    <source>
        <dbReference type="Proteomes" id="UP000191946"/>
    </source>
</evidence>
<protein>
    <submittedName>
        <fullName evidence="1">Uncharacterized protein</fullName>
    </submittedName>
</protein>
<proteinExistence type="predicted"/>
<name>A0AAX0M4D9_VIBPH</name>
<dbReference type="AlphaFoldDB" id="A0AAX0M4D9"/>
<evidence type="ECO:0000313" key="1">
    <source>
        <dbReference type="EMBL" id="OQJ96237.1"/>
    </source>
</evidence>
<comment type="caution">
    <text evidence="1">The sequence shown here is derived from an EMBL/GenBank/DDBJ whole genome shotgun (WGS) entry which is preliminary data.</text>
</comment>
<reference evidence="1 2" key="1">
    <citation type="submission" date="2015-08" db="EMBL/GenBank/DDBJ databases">
        <title>Draft Genome Sequences of Vibrio parahaemolyticus Strains.</title>
        <authorList>
            <person name="Gonzalez-Escalona N."/>
            <person name="DePaola A."/>
        </authorList>
    </citation>
    <scope>NUCLEOTIDE SEQUENCE [LARGE SCALE GENOMIC DNA]</scope>
    <source>
        <strain evidence="1 2">CFSAN001621</strain>
    </source>
</reference>
<organism evidence="1 2">
    <name type="scientific">Vibrio parahaemolyticus</name>
    <dbReference type="NCBI Taxonomy" id="670"/>
    <lineage>
        <taxon>Bacteria</taxon>
        <taxon>Pseudomonadati</taxon>
        <taxon>Pseudomonadota</taxon>
        <taxon>Gammaproteobacteria</taxon>
        <taxon>Vibrionales</taxon>
        <taxon>Vibrionaceae</taxon>
        <taxon>Vibrio</taxon>
    </lineage>
</organism>